<dbReference type="InterPro" id="IPR036028">
    <property type="entry name" value="SH3-like_dom_sf"/>
</dbReference>
<keyword evidence="5" id="KW-0732">Signal</keyword>
<evidence type="ECO:0000256" key="2">
    <source>
        <dbReference type="PROSITE-ProRule" id="PRU00192"/>
    </source>
</evidence>
<dbReference type="EMBL" id="GL882892">
    <property type="protein sequence ID" value="EGF77337.1"/>
    <property type="molecule type" value="Genomic_DNA"/>
</dbReference>
<evidence type="ECO:0000313" key="7">
    <source>
        <dbReference type="EMBL" id="EGF77337.1"/>
    </source>
</evidence>
<dbReference type="PROSITE" id="PS50002">
    <property type="entry name" value="SH3"/>
    <property type="match status" value="1"/>
</dbReference>
<feature type="compositionally biased region" description="Low complexity" evidence="3">
    <location>
        <begin position="266"/>
        <end position="280"/>
    </location>
</feature>
<keyword evidence="4" id="KW-0812">Transmembrane</keyword>
<dbReference type="InterPro" id="IPR001452">
    <property type="entry name" value="SH3_domain"/>
</dbReference>
<evidence type="ECO:0000256" key="1">
    <source>
        <dbReference type="ARBA" id="ARBA00022443"/>
    </source>
</evidence>
<keyword evidence="4" id="KW-1133">Transmembrane helix</keyword>
<evidence type="ECO:0000256" key="3">
    <source>
        <dbReference type="SAM" id="MobiDB-lite"/>
    </source>
</evidence>
<dbReference type="STRING" id="684364.F4PBK1"/>
<accession>F4PBK1</accession>
<dbReference type="Gene3D" id="2.30.30.40">
    <property type="entry name" value="SH3 Domains"/>
    <property type="match status" value="1"/>
</dbReference>
<evidence type="ECO:0000259" key="6">
    <source>
        <dbReference type="PROSITE" id="PS50002"/>
    </source>
</evidence>
<protein>
    <recommendedName>
        <fullName evidence="6">SH3 domain-containing protein</fullName>
    </recommendedName>
</protein>
<proteinExistence type="predicted"/>
<dbReference type="InParanoid" id="F4PBK1"/>
<dbReference type="GeneID" id="18244354"/>
<evidence type="ECO:0000256" key="5">
    <source>
        <dbReference type="SAM" id="SignalP"/>
    </source>
</evidence>
<gene>
    <name evidence="7" type="ORF">BATDEDRAFT_91682</name>
</gene>
<feature type="region of interest" description="Disordered" evidence="3">
    <location>
        <begin position="396"/>
        <end position="420"/>
    </location>
</feature>
<keyword evidence="4" id="KW-0472">Membrane</keyword>
<feature type="signal peptide" evidence="5">
    <location>
        <begin position="1"/>
        <end position="27"/>
    </location>
</feature>
<feature type="region of interest" description="Disordered" evidence="3">
    <location>
        <begin position="243"/>
        <end position="280"/>
    </location>
</feature>
<feature type="transmembrane region" description="Helical" evidence="4">
    <location>
        <begin position="290"/>
        <end position="311"/>
    </location>
</feature>
<evidence type="ECO:0000313" key="8">
    <source>
        <dbReference type="Proteomes" id="UP000007241"/>
    </source>
</evidence>
<dbReference type="RefSeq" id="XP_006682045.1">
    <property type="nucleotide sequence ID" value="XM_006681982.1"/>
</dbReference>
<name>F4PBK1_BATDJ</name>
<dbReference type="OrthoDB" id="5340910at2759"/>
<dbReference type="SMART" id="SM00326">
    <property type="entry name" value="SH3"/>
    <property type="match status" value="1"/>
</dbReference>
<evidence type="ECO:0000256" key="4">
    <source>
        <dbReference type="SAM" id="Phobius"/>
    </source>
</evidence>
<feature type="domain" description="SH3" evidence="6">
    <location>
        <begin position="334"/>
        <end position="395"/>
    </location>
</feature>
<keyword evidence="8" id="KW-1185">Reference proteome</keyword>
<dbReference type="AlphaFoldDB" id="F4PBK1"/>
<feature type="compositionally biased region" description="Polar residues" evidence="3">
    <location>
        <begin position="243"/>
        <end position="265"/>
    </location>
</feature>
<dbReference type="SUPFAM" id="SSF50044">
    <property type="entry name" value="SH3-domain"/>
    <property type="match status" value="1"/>
</dbReference>
<keyword evidence="1 2" id="KW-0728">SH3 domain</keyword>
<sequence>MPATGGTHCSRVFPVAVLILLVSSTGAQNPECFSLKDSTSCPQFAAYSVRKDNSNPPLFNNVASLDSYIHNSAPTSAGFQSFVKSFLKCPGWDGSGVRYSQSFNCGLVVANSAVCNPGVQPFQLCQATAKYFTDSIESLFKNPEFCPAGSTRNVPAPYLSFVNSLKKNDPLNKRDCLIAQDVEFGMCGFGTKAEIEAYCLPNNPSKDPCCDAAVRLGNIGTSTTTTTTIGVVANPTANTLGTASPSLSIGASGTRNASTQDSQQPNAEGTTSNSSSSESQTGLLAGKKPILIGGTIAAVGLVVAAVFMFVIGRRRAIARNAQIENGNLSGNFAQVTDTMEVIYEYFPNLHDEIELHVGDHIIIKTIFDDGWAFGYNMVTKQEGSFPMECVGPIGSAHPSPHDSMATRRRVSSMRVTSQYK</sequence>
<dbReference type="Proteomes" id="UP000007241">
    <property type="component" value="Unassembled WGS sequence"/>
</dbReference>
<dbReference type="HOGENOM" id="CLU_653774_0_0_1"/>
<organism evidence="7 8">
    <name type="scientific">Batrachochytrium dendrobatidis (strain JAM81 / FGSC 10211)</name>
    <name type="common">Frog chytrid fungus</name>
    <dbReference type="NCBI Taxonomy" id="684364"/>
    <lineage>
        <taxon>Eukaryota</taxon>
        <taxon>Fungi</taxon>
        <taxon>Fungi incertae sedis</taxon>
        <taxon>Chytridiomycota</taxon>
        <taxon>Chytridiomycota incertae sedis</taxon>
        <taxon>Chytridiomycetes</taxon>
        <taxon>Rhizophydiales</taxon>
        <taxon>Rhizophydiales incertae sedis</taxon>
        <taxon>Batrachochytrium</taxon>
    </lineage>
</organism>
<feature type="chain" id="PRO_5003319114" description="SH3 domain-containing protein" evidence="5">
    <location>
        <begin position="28"/>
        <end position="420"/>
    </location>
</feature>
<dbReference type="OMA" id="MEEYHIQ"/>
<reference evidence="7 8" key="1">
    <citation type="submission" date="2009-12" db="EMBL/GenBank/DDBJ databases">
        <title>The draft genome of Batrachochytrium dendrobatidis.</title>
        <authorList>
            <consortium name="US DOE Joint Genome Institute (JGI-PGF)"/>
            <person name="Kuo A."/>
            <person name="Salamov A."/>
            <person name="Schmutz J."/>
            <person name="Lucas S."/>
            <person name="Pitluck S."/>
            <person name="Rosenblum E."/>
            <person name="Stajich J."/>
            <person name="Eisen M."/>
            <person name="Grigoriev I.V."/>
        </authorList>
    </citation>
    <scope>NUCLEOTIDE SEQUENCE [LARGE SCALE GENOMIC DNA]</scope>
    <source>
        <strain evidence="8">JAM81 / FGSC 10211</strain>
    </source>
</reference>